<proteinExistence type="predicted"/>
<evidence type="ECO:0000313" key="3">
    <source>
        <dbReference type="Proteomes" id="UP000199041"/>
    </source>
</evidence>
<sequence>MLLFLLIPVLTIIVGGLAAIYLKPSQTIYSVILHFSAGVVFSVVSVELLPDIIKIHDPVRISIGFGLGIFFMLTLMYFSGKMEDKASVNKSSVFPIGLLLAVCIDIAIDGLLLGIGFAAGRKEGILLSLALATENLTLSLATASSLGRQGIRANKVLSIIIILAAIFFLFSMAGDALFHNLEDTSMEIILSFGLAALLFLVTEELLVKAHAQKDNIWLTAPFFIGYLLFLILGVTM</sequence>
<keyword evidence="1" id="KW-1133">Transmembrane helix</keyword>
<dbReference type="STRING" id="551991.SAMN05192529_13512"/>
<keyword evidence="1" id="KW-0472">Membrane</keyword>
<dbReference type="Proteomes" id="UP000199041">
    <property type="component" value="Unassembled WGS sequence"/>
</dbReference>
<dbReference type="RefSeq" id="WP_211481897.1">
    <property type="nucleotide sequence ID" value="NZ_FNQY01000035.1"/>
</dbReference>
<feature type="transmembrane region" description="Helical" evidence="1">
    <location>
        <begin position="28"/>
        <end position="49"/>
    </location>
</feature>
<dbReference type="AlphaFoldDB" id="A0A1H4CR41"/>
<feature type="transmembrane region" description="Helical" evidence="1">
    <location>
        <begin position="188"/>
        <end position="207"/>
    </location>
</feature>
<protein>
    <submittedName>
        <fullName evidence="2">Zinc transporter, ZIP family</fullName>
    </submittedName>
</protein>
<feature type="transmembrane region" description="Helical" evidence="1">
    <location>
        <begin position="216"/>
        <end position="235"/>
    </location>
</feature>
<name>A0A1H4CR41_9BACT</name>
<feature type="transmembrane region" description="Helical" evidence="1">
    <location>
        <begin position="92"/>
        <end position="119"/>
    </location>
</feature>
<keyword evidence="1" id="KW-0812">Transmembrane</keyword>
<feature type="transmembrane region" description="Helical" evidence="1">
    <location>
        <begin position="156"/>
        <end position="176"/>
    </location>
</feature>
<organism evidence="2 3">
    <name type="scientific">Arachidicoccus rhizosphaerae</name>
    <dbReference type="NCBI Taxonomy" id="551991"/>
    <lineage>
        <taxon>Bacteria</taxon>
        <taxon>Pseudomonadati</taxon>
        <taxon>Bacteroidota</taxon>
        <taxon>Chitinophagia</taxon>
        <taxon>Chitinophagales</taxon>
        <taxon>Chitinophagaceae</taxon>
        <taxon>Arachidicoccus</taxon>
    </lineage>
</organism>
<evidence type="ECO:0000256" key="1">
    <source>
        <dbReference type="SAM" id="Phobius"/>
    </source>
</evidence>
<dbReference type="EMBL" id="FNQY01000035">
    <property type="protein sequence ID" value="SEA62840.1"/>
    <property type="molecule type" value="Genomic_DNA"/>
</dbReference>
<reference evidence="2 3" key="1">
    <citation type="submission" date="2016-10" db="EMBL/GenBank/DDBJ databases">
        <authorList>
            <person name="de Groot N.N."/>
        </authorList>
    </citation>
    <scope>NUCLEOTIDE SEQUENCE [LARGE SCALE GENOMIC DNA]</scope>
    <source>
        <strain evidence="2 3">Vu-144</strain>
    </source>
</reference>
<evidence type="ECO:0000313" key="2">
    <source>
        <dbReference type="EMBL" id="SEA62840.1"/>
    </source>
</evidence>
<keyword evidence="3" id="KW-1185">Reference proteome</keyword>
<gene>
    <name evidence="2" type="ORF">SAMN05192529_13512</name>
</gene>
<feature type="transmembrane region" description="Helical" evidence="1">
    <location>
        <begin position="61"/>
        <end position="80"/>
    </location>
</feature>
<accession>A0A1H4CR41</accession>